<dbReference type="AlphaFoldDB" id="A0A160T6U9"/>
<dbReference type="Proteomes" id="UP000215027">
    <property type="component" value="Chromosome I"/>
</dbReference>
<dbReference type="InterPro" id="IPR001387">
    <property type="entry name" value="Cro/C1-type_HTH"/>
</dbReference>
<dbReference type="InterPro" id="IPR010982">
    <property type="entry name" value="Lambda_DNA-bd_dom_sf"/>
</dbReference>
<dbReference type="KEGG" id="pbf:CFX0092_A2672"/>
<dbReference type="Pfam" id="PF13443">
    <property type="entry name" value="HTH_26"/>
    <property type="match status" value="1"/>
</dbReference>
<dbReference type="OrthoDB" id="9809434at2"/>
<dbReference type="EMBL" id="LN890655">
    <property type="protein sequence ID" value="CUS04550.2"/>
    <property type="molecule type" value="Genomic_DNA"/>
</dbReference>
<dbReference type="Gene3D" id="1.10.260.40">
    <property type="entry name" value="lambda repressor-like DNA-binding domains"/>
    <property type="match status" value="1"/>
</dbReference>
<dbReference type="GO" id="GO:0003677">
    <property type="term" value="F:DNA binding"/>
    <property type="evidence" value="ECO:0007669"/>
    <property type="project" value="InterPro"/>
</dbReference>
<sequence>MNQYTGSDFDDFLAEEGILEEVTARAHKRLLALQLQDIMAETQLTKTELAERMQTSRSQLDRLLDPENTAVTLDSLERLARAVGKRLVVELA</sequence>
<reference evidence="2" key="1">
    <citation type="submission" date="2016-01" db="EMBL/GenBank/DDBJ databases">
        <authorList>
            <person name="Mcilroy J.S."/>
            <person name="Karst M S."/>
            <person name="Albertsen M."/>
        </authorList>
    </citation>
    <scope>NUCLEOTIDE SEQUENCE</scope>
    <source>
        <strain evidence="2">Cfx-K</strain>
    </source>
</reference>
<evidence type="ECO:0000313" key="2">
    <source>
        <dbReference type="EMBL" id="CUS04550.2"/>
    </source>
</evidence>
<proteinExistence type="predicted"/>
<organism evidence="2 3">
    <name type="scientific">Candidatus Promineifilum breve</name>
    <dbReference type="NCBI Taxonomy" id="1806508"/>
    <lineage>
        <taxon>Bacteria</taxon>
        <taxon>Bacillati</taxon>
        <taxon>Chloroflexota</taxon>
        <taxon>Ardenticatenia</taxon>
        <taxon>Candidatus Promineifilales</taxon>
        <taxon>Candidatus Promineifilaceae</taxon>
        <taxon>Candidatus Promineifilum</taxon>
    </lineage>
</organism>
<protein>
    <submittedName>
        <fullName evidence="2">Integron gene cassette protein</fullName>
    </submittedName>
</protein>
<name>A0A160T6U9_9CHLR</name>
<evidence type="ECO:0000313" key="3">
    <source>
        <dbReference type="Proteomes" id="UP000215027"/>
    </source>
</evidence>
<accession>A0A160T6U9</accession>
<dbReference type="RefSeq" id="WP_095043870.1">
    <property type="nucleotide sequence ID" value="NZ_LN890655.1"/>
</dbReference>
<keyword evidence="3" id="KW-1185">Reference proteome</keyword>
<evidence type="ECO:0000259" key="1">
    <source>
        <dbReference type="Pfam" id="PF13443"/>
    </source>
</evidence>
<feature type="domain" description="HTH cro/C1-type" evidence="1">
    <location>
        <begin position="35"/>
        <end position="83"/>
    </location>
</feature>
<dbReference type="SUPFAM" id="SSF47413">
    <property type="entry name" value="lambda repressor-like DNA-binding domains"/>
    <property type="match status" value="1"/>
</dbReference>
<gene>
    <name evidence="2" type="ORF">CFX0092_A2672</name>
</gene>